<sequence length="166" mass="18806">MGLLIADCLIRARSFACPWQTTLFVCVRCADIATVDEVVVLVRWMAWINAWQRRHNGPTSSRADSPCEWQQEGMLLVGCLISAPLTLDIFRLVREVYKRNSLIRAAHKEPEISEPNACRRFLYAYPCEHPSVVDPNPYPFSASDATPVLPHSVYYPRDSNAVVART</sequence>
<evidence type="ECO:0000313" key="1">
    <source>
        <dbReference type="EMBL" id="EDW37935.1"/>
    </source>
</evidence>
<dbReference type="HOGENOM" id="CLU_1604463_0_0_1"/>
<dbReference type="EMBL" id="CH479185">
    <property type="protein sequence ID" value="EDW37935.1"/>
    <property type="molecule type" value="Genomic_DNA"/>
</dbReference>
<dbReference type="OMA" id="MAWINAW"/>
<reference evidence="1 2" key="1">
    <citation type="journal article" date="2007" name="Nature">
        <title>Evolution of genes and genomes on the Drosophila phylogeny.</title>
        <authorList>
            <consortium name="Drosophila 12 Genomes Consortium"/>
            <person name="Clark A.G."/>
            <person name="Eisen M.B."/>
            <person name="Smith D.R."/>
            <person name="Bergman C.M."/>
            <person name="Oliver B."/>
            <person name="Markow T.A."/>
            <person name="Kaufman T.C."/>
            <person name="Kellis M."/>
            <person name="Gelbart W."/>
            <person name="Iyer V.N."/>
            <person name="Pollard D.A."/>
            <person name="Sackton T.B."/>
            <person name="Larracuente A.M."/>
            <person name="Singh N.D."/>
            <person name="Abad J.P."/>
            <person name="Abt D.N."/>
            <person name="Adryan B."/>
            <person name="Aguade M."/>
            <person name="Akashi H."/>
            <person name="Anderson W.W."/>
            <person name="Aquadro C.F."/>
            <person name="Ardell D.H."/>
            <person name="Arguello R."/>
            <person name="Artieri C.G."/>
            <person name="Barbash D.A."/>
            <person name="Barker D."/>
            <person name="Barsanti P."/>
            <person name="Batterham P."/>
            <person name="Batzoglou S."/>
            <person name="Begun D."/>
            <person name="Bhutkar A."/>
            <person name="Blanco E."/>
            <person name="Bosak S.A."/>
            <person name="Bradley R.K."/>
            <person name="Brand A.D."/>
            <person name="Brent M.R."/>
            <person name="Brooks A.N."/>
            <person name="Brown R.H."/>
            <person name="Butlin R.K."/>
            <person name="Caggese C."/>
            <person name="Calvi B.R."/>
            <person name="Bernardo de Carvalho A."/>
            <person name="Caspi A."/>
            <person name="Castrezana S."/>
            <person name="Celniker S.E."/>
            <person name="Chang J.L."/>
            <person name="Chapple C."/>
            <person name="Chatterji S."/>
            <person name="Chinwalla A."/>
            <person name="Civetta A."/>
            <person name="Clifton S.W."/>
            <person name="Comeron J.M."/>
            <person name="Costello J.C."/>
            <person name="Coyne J.A."/>
            <person name="Daub J."/>
            <person name="David R.G."/>
            <person name="Delcher A.L."/>
            <person name="Delehaunty K."/>
            <person name="Do C.B."/>
            <person name="Ebling H."/>
            <person name="Edwards K."/>
            <person name="Eickbush T."/>
            <person name="Evans J.D."/>
            <person name="Filipski A."/>
            <person name="Findeiss S."/>
            <person name="Freyhult E."/>
            <person name="Fulton L."/>
            <person name="Fulton R."/>
            <person name="Garcia A.C."/>
            <person name="Gardiner A."/>
            <person name="Garfield D.A."/>
            <person name="Garvin B.E."/>
            <person name="Gibson G."/>
            <person name="Gilbert D."/>
            <person name="Gnerre S."/>
            <person name="Godfrey J."/>
            <person name="Good R."/>
            <person name="Gotea V."/>
            <person name="Gravely B."/>
            <person name="Greenberg A.J."/>
            <person name="Griffiths-Jones S."/>
            <person name="Gross S."/>
            <person name="Guigo R."/>
            <person name="Gustafson E.A."/>
            <person name="Haerty W."/>
            <person name="Hahn M.W."/>
            <person name="Halligan D.L."/>
            <person name="Halpern A.L."/>
            <person name="Halter G.M."/>
            <person name="Han M.V."/>
            <person name="Heger A."/>
            <person name="Hillier L."/>
            <person name="Hinrichs A.S."/>
            <person name="Holmes I."/>
            <person name="Hoskins R.A."/>
            <person name="Hubisz M.J."/>
            <person name="Hultmark D."/>
            <person name="Huntley M.A."/>
            <person name="Jaffe D.B."/>
            <person name="Jagadeeshan S."/>
            <person name="Jeck W.R."/>
            <person name="Johnson J."/>
            <person name="Jones C.D."/>
            <person name="Jordan W.C."/>
            <person name="Karpen G.H."/>
            <person name="Kataoka E."/>
            <person name="Keightley P.D."/>
            <person name="Kheradpour P."/>
            <person name="Kirkness E.F."/>
            <person name="Koerich L.B."/>
            <person name="Kristiansen K."/>
            <person name="Kudrna D."/>
            <person name="Kulathinal R.J."/>
            <person name="Kumar S."/>
            <person name="Kwok R."/>
            <person name="Lander E."/>
            <person name="Langley C.H."/>
            <person name="Lapoint R."/>
            <person name="Lazzaro B.P."/>
            <person name="Lee S.J."/>
            <person name="Levesque L."/>
            <person name="Li R."/>
            <person name="Lin C.F."/>
            <person name="Lin M.F."/>
            <person name="Lindblad-Toh K."/>
            <person name="Llopart A."/>
            <person name="Long M."/>
            <person name="Low L."/>
            <person name="Lozovsky E."/>
            <person name="Lu J."/>
            <person name="Luo M."/>
            <person name="Machado C.A."/>
            <person name="Makalowski W."/>
            <person name="Marzo M."/>
            <person name="Matsuda M."/>
            <person name="Matzkin L."/>
            <person name="McAllister B."/>
            <person name="McBride C.S."/>
            <person name="McKernan B."/>
            <person name="McKernan K."/>
            <person name="Mendez-Lago M."/>
            <person name="Minx P."/>
            <person name="Mollenhauer M.U."/>
            <person name="Montooth K."/>
            <person name="Mount S.M."/>
            <person name="Mu X."/>
            <person name="Myers E."/>
            <person name="Negre B."/>
            <person name="Newfeld S."/>
            <person name="Nielsen R."/>
            <person name="Noor M.A."/>
            <person name="O'Grady P."/>
            <person name="Pachter L."/>
            <person name="Papaceit M."/>
            <person name="Parisi M.J."/>
            <person name="Parisi M."/>
            <person name="Parts L."/>
            <person name="Pedersen J.S."/>
            <person name="Pesole G."/>
            <person name="Phillippy A.M."/>
            <person name="Ponting C.P."/>
            <person name="Pop M."/>
            <person name="Porcelli D."/>
            <person name="Powell J.R."/>
            <person name="Prohaska S."/>
            <person name="Pruitt K."/>
            <person name="Puig M."/>
            <person name="Quesneville H."/>
            <person name="Ram K.R."/>
            <person name="Rand D."/>
            <person name="Rasmussen M.D."/>
            <person name="Reed L.K."/>
            <person name="Reenan R."/>
            <person name="Reily A."/>
            <person name="Remington K.A."/>
            <person name="Rieger T.T."/>
            <person name="Ritchie M.G."/>
            <person name="Robin C."/>
            <person name="Rogers Y.H."/>
            <person name="Rohde C."/>
            <person name="Rozas J."/>
            <person name="Rubenfield M.J."/>
            <person name="Ruiz A."/>
            <person name="Russo S."/>
            <person name="Salzberg S.L."/>
            <person name="Sanchez-Gracia A."/>
            <person name="Saranga D.J."/>
            <person name="Sato H."/>
            <person name="Schaeffer S.W."/>
            <person name="Schatz M.C."/>
            <person name="Schlenke T."/>
            <person name="Schwartz R."/>
            <person name="Segarra C."/>
            <person name="Singh R.S."/>
            <person name="Sirot L."/>
            <person name="Sirota M."/>
            <person name="Sisneros N.B."/>
            <person name="Smith C.D."/>
            <person name="Smith T.F."/>
            <person name="Spieth J."/>
            <person name="Stage D.E."/>
            <person name="Stark A."/>
            <person name="Stephan W."/>
            <person name="Strausberg R.L."/>
            <person name="Strempel S."/>
            <person name="Sturgill D."/>
            <person name="Sutton G."/>
            <person name="Sutton G.G."/>
            <person name="Tao W."/>
            <person name="Teichmann S."/>
            <person name="Tobari Y.N."/>
            <person name="Tomimura Y."/>
            <person name="Tsolas J.M."/>
            <person name="Valente V.L."/>
            <person name="Venter E."/>
            <person name="Venter J.C."/>
            <person name="Vicario S."/>
            <person name="Vieira F.G."/>
            <person name="Vilella A.J."/>
            <person name="Villasante A."/>
            <person name="Walenz B."/>
            <person name="Wang J."/>
            <person name="Wasserman M."/>
            <person name="Watts T."/>
            <person name="Wilson D."/>
            <person name="Wilson R.K."/>
            <person name="Wing R.A."/>
            <person name="Wolfner M.F."/>
            <person name="Wong A."/>
            <person name="Wong G.K."/>
            <person name="Wu C.I."/>
            <person name="Wu G."/>
            <person name="Yamamoto D."/>
            <person name="Yang H.P."/>
            <person name="Yang S.P."/>
            <person name="Yorke J.A."/>
            <person name="Yoshida K."/>
            <person name="Zdobnov E."/>
            <person name="Zhang P."/>
            <person name="Zhang Y."/>
            <person name="Zimin A.V."/>
            <person name="Baldwin J."/>
            <person name="Abdouelleil A."/>
            <person name="Abdulkadir J."/>
            <person name="Abebe A."/>
            <person name="Abera B."/>
            <person name="Abreu J."/>
            <person name="Acer S.C."/>
            <person name="Aftuck L."/>
            <person name="Alexander A."/>
            <person name="An P."/>
            <person name="Anderson E."/>
            <person name="Anderson S."/>
            <person name="Arachi H."/>
            <person name="Azer M."/>
            <person name="Bachantsang P."/>
            <person name="Barry A."/>
            <person name="Bayul T."/>
            <person name="Berlin A."/>
            <person name="Bessette D."/>
            <person name="Bloom T."/>
            <person name="Blye J."/>
            <person name="Boguslavskiy L."/>
            <person name="Bonnet C."/>
            <person name="Boukhgalter B."/>
            <person name="Bourzgui I."/>
            <person name="Brown A."/>
            <person name="Cahill P."/>
            <person name="Channer S."/>
            <person name="Cheshatsang Y."/>
            <person name="Chuda L."/>
            <person name="Citroen M."/>
            <person name="Collymore A."/>
            <person name="Cooke P."/>
            <person name="Costello M."/>
            <person name="D'Aco K."/>
            <person name="Daza R."/>
            <person name="De Haan G."/>
            <person name="DeGray S."/>
            <person name="DeMaso C."/>
            <person name="Dhargay N."/>
            <person name="Dooley K."/>
            <person name="Dooley E."/>
            <person name="Doricent M."/>
            <person name="Dorje P."/>
            <person name="Dorjee K."/>
            <person name="Dupes A."/>
            <person name="Elong R."/>
            <person name="Falk J."/>
            <person name="Farina A."/>
            <person name="Faro S."/>
            <person name="Ferguson D."/>
            <person name="Fisher S."/>
            <person name="Foley C.D."/>
            <person name="Franke A."/>
            <person name="Friedrich D."/>
            <person name="Gadbois L."/>
            <person name="Gearin G."/>
            <person name="Gearin C.R."/>
            <person name="Giannoukos G."/>
            <person name="Goode T."/>
            <person name="Graham J."/>
            <person name="Grandbois E."/>
            <person name="Grewal S."/>
            <person name="Gyaltsen K."/>
            <person name="Hafez N."/>
            <person name="Hagos B."/>
            <person name="Hall J."/>
            <person name="Henson C."/>
            <person name="Hollinger A."/>
            <person name="Honan T."/>
            <person name="Huard M.D."/>
            <person name="Hughes L."/>
            <person name="Hurhula B."/>
            <person name="Husby M.E."/>
            <person name="Kamat A."/>
            <person name="Kanga B."/>
            <person name="Kashin S."/>
            <person name="Khazanovich D."/>
            <person name="Kisner P."/>
            <person name="Lance K."/>
            <person name="Lara M."/>
            <person name="Lee W."/>
            <person name="Lennon N."/>
            <person name="Letendre F."/>
            <person name="LeVine R."/>
            <person name="Lipovsky A."/>
            <person name="Liu X."/>
            <person name="Liu J."/>
            <person name="Liu S."/>
            <person name="Lokyitsang T."/>
            <person name="Lokyitsang Y."/>
            <person name="Lubonja R."/>
            <person name="Lui A."/>
            <person name="MacDonald P."/>
            <person name="Magnisalis V."/>
            <person name="Maru K."/>
            <person name="Matthews C."/>
            <person name="McCusker W."/>
            <person name="McDonough S."/>
            <person name="Mehta T."/>
            <person name="Meldrim J."/>
            <person name="Meneus L."/>
            <person name="Mihai O."/>
            <person name="Mihalev A."/>
            <person name="Mihova T."/>
            <person name="Mittelman R."/>
            <person name="Mlenga V."/>
            <person name="Montmayeur A."/>
            <person name="Mulrain L."/>
            <person name="Navidi A."/>
            <person name="Naylor J."/>
            <person name="Negash T."/>
            <person name="Nguyen T."/>
            <person name="Nguyen N."/>
            <person name="Nicol R."/>
            <person name="Norbu C."/>
            <person name="Norbu N."/>
            <person name="Novod N."/>
            <person name="O'Neill B."/>
            <person name="Osman S."/>
            <person name="Markiewicz E."/>
            <person name="Oyono O.L."/>
            <person name="Patti C."/>
            <person name="Phunkhang P."/>
            <person name="Pierre F."/>
            <person name="Priest M."/>
            <person name="Raghuraman S."/>
            <person name="Rege F."/>
            <person name="Reyes R."/>
            <person name="Rise C."/>
            <person name="Rogov P."/>
            <person name="Ross K."/>
            <person name="Ryan E."/>
            <person name="Settipalli S."/>
            <person name="Shea T."/>
            <person name="Sherpa N."/>
            <person name="Shi L."/>
            <person name="Shih D."/>
            <person name="Sparrow T."/>
            <person name="Spaulding J."/>
            <person name="Stalker J."/>
            <person name="Stange-Thomann N."/>
            <person name="Stavropoulos S."/>
            <person name="Stone C."/>
            <person name="Strader C."/>
            <person name="Tesfaye S."/>
            <person name="Thomson T."/>
            <person name="Thoulutsang Y."/>
            <person name="Thoulutsang D."/>
            <person name="Topham K."/>
            <person name="Topping I."/>
            <person name="Tsamla T."/>
            <person name="Vassiliev H."/>
            <person name="Vo A."/>
            <person name="Wangchuk T."/>
            <person name="Wangdi T."/>
            <person name="Weiand M."/>
            <person name="Wilkinson J."/>
            <person name="Wilson A."/>
            <person name="Yadav S."/>
            <person name="Young G."/>
            <person name="Yu Q."/>
            <person name="Zembek L."/>
            <person name="Zhong D."/>
            <person name="Zimmer A."/>
            <person name="Zwirko Z."/>
            <person name="Jaffe D.B."/>
            <person name="Alvarez P."/>
            <person name="Brockman W."/>
            <person name="Butler J."/>
            <person name="Chin C."/>
            <person name="Gnerre S."/>
            <person name="Grabherr M."/>
            <person name="Kleber M."/>
            <person name="Mauceli E."/>
            <person name="MacCallum I."/>
        </authorList>
    </citation>
    <scope>NUCLEOTIDE SEQUENCE [LARGE SCALE GENOMIC DNA]</scope>
    <source>
        <strain evidence="2">MSH-3 / Tucson 14011-0111.49</strain>
    </source>
</reference>
<evidence type="ECO:0000313" key="2">
    <source>
        <dbReference type="Proteomes" id="UP000008744"/>
    </source>
</evidence>
<dbReference type="Proteomes" id="UP000008744">
    <property type="component" value="Unassembled WGS sequence"/>
</dbReference>
<gene>
    <name evidence="1" type="primary">Dper\GL12313</name>
    <name evidence="1" type="ORF">Dper_GL12313</name>
</gene>
<protein>
    <submittedName>
        <fullName evidence="1">GL12313</fullName>
    </submittedName>
</protein>
<organism evidence="2">
    <name type="scientific">Drosophila persimilis</name>
    <name type="common">Fruit fly</name>
    <dbReference type="NCBI Taxonomy" id="7234"/>
    <lineage>
        <taxon>Eukaryota</taxon>
        <taxon>Metazoa</taxon>
        <taxon>Ecdysozoa</taxon>
        <taxon>Arthropoda</taxon>
        <taxon>Hexapoda</taxon>
        <taxon>Insecta</taxon>
        <taxon>Pterygota</taxon>
        <taxon>Neoptera</taxon>
        <taxon>Endopterygota</taxon>
        <taxon>Diptera</taxon>
        <taxon>Brachycera</taxon>
        <taxon>Muscomorpha</taxon>
        <taxon>Ephydroidea</taxon>
        <taxon>Drosophilidae</taxon>
        <taxon>Drosophila</taxon>
        <taxon>Sophophora</taxon>
    </lineage>
</organism>
<dbReference type="AlphaFoldDB" id="B4GM61"/>
<keyword evidence="2" id="KW-1185">Reference proteome</keyword>
<accession>B4GM61</accession>
<proteinExistence type="predicted"/>
<name>B4GM61_DROPE</name>